<protein>
    <submittedName>
        <fullName evidence="3">Histidine kinase</fullName>
    </submittedName>
</protein>
<feature type="transmembrane region" description="Helical" evidence="1">
    <location>
        <begin position="79"/>
        <end position="98"/>
    </location>
</feature>
<dbReference type="RefSeq" id="WP_264139079.1">
    <property type="nucleotide sequence ID" value="NZ_JAOYOD010000001.1"/>
</dbReference>
<keyword evidence="1" id="KW-1133">Transmembrane helix</keyword>
<keyword evidence="1" id="KW-0812">Transmembrane</keyword>
<name>A0ABT3CX16_9BACT</name>
<keyword evidence="4" id="KW-1185">Reference proteome</keyword>
<feature type="transmembrane region" description="Helical" evidence="1">
    <location>
        <begin position="110"/>
        <end position="134"/>
    </location>
</feature>
<evidence type="ECO:0000259" key="2">
    <source>
        <dbReference type="Pfam" id="PF06580"/>
    </source>
</evidence>
<dbReference type="Pfam" id="PF06580">
    <property type="entry name" value="His_kinase"/>
    <property type="match status" value="1"/>
</dbReference>
<sequence length="348" mass="40590">MLKIKEIYLRWFGILVVALIVNFFIKQHEHAQMPIWQQVLISFTFTAILWNGVLFIMLRMRKRYTSIQKTPRRLIVTSVLASLLLVFGSNLIGMVLGLCSLDDLKNPAYFFRYAHVNFIVAIIVTSIYEGAYFFGKWKDSLIQNEELKSQQIRTQYGVLQNQMSPHFLFNSLNTLTTLITEDQNTAIDFTQTLSDVYRYILHNKERELVPLCEEMEFCQSYVFLLKKRFPENFEVSFNIPKTKRHLYIAPLTLQMLLENAIKHNAITKGSPLRVEVKVDENNLLEIRNNLQTKHSLEISTKTGLENIKKRYQLLGQRAINVVKTEKDFIVQVPLIELISEVEHLKSAV</sequence>
<keyword evidence="1" id="KW-0472">Membrane</keyword>
<gene>
    <name evidence="3" type="ORF">N7U62_16285</name>
</gene>
<evidence type="ECO:0000313" key="4">
    <source>
        <dbReference type="Proteomes" id="UP001300692"/>
    </source>
</evidence>
<feature type="transmembrane region" description="Helical" evidence="1">
    <location>
        <begin position="37"/>
        <end position="58"/>
    </location>
</feature>
<keyword evidence="3" id="KW-0808">Transferase</keyword>
<organism evidence="3 4">
    <name type="scientific">Reichenbachiella ulvae</name>
    <dbReference type="NCBI Taxonomy" id="2980104"/>
    <lineage>
        <taxon>Bacteria</taxon>
        <taxon>Pseudomonadati</taxon>
        <taxon>Bacteroidota</taxon>
        <taxon>Cytophagia</taxon>
        <taxon>Cytophagales</taxon>
        <taxon>Reichenbachiellaceae</taxon>
        <taxon>Reichenbachiella</taxon>
    </lineage>
</organism>
<evidence type="ECO:0000313" key="3">
    <source>
        <dbReference type="EMBL" id="MCV9388242.1"/>
    </source>
</evidence>
<comment type="caution">
    <text evidence="3">The sequence shown here is derived from an EMBL/GenBank/DDBJ whole genome shotgun (WGS) entry which is preliminary data.</text>
</comment>
<feature type="transmembrane region" description="Helical" evidence="1">
    <location>
        <begin position="7"/>
        <end position="25"/>
    </location>
</feature>
<dbReference type="Proteomes" id="UP001300692">
    <property type="component" value="Unassembled WGS sequence"/>
</dbReference>
<proteinExistence type="predicted"/>
<reference evidence="3 4" key="1">
    <citation type="submission" date="2022-10" db="EMBL/GenBank/DDBJ databases">
        <title>Comparative genomics and taxonomic characterization of three novel marine species of genus Reichenbachiella exhibiting antioxidant and polysaccharide degradation activities.</title>
        <authorList>
            <person name="Muhammad N."/>
            <person name="Lee Y.-J."/>
            <person name="Ko J."/>
            <person name="Kim S.-G."/>
        </authorList>
    </citation>
    <scope>NUCLEOTIDE SEQUENCE [LARGE SCALE GENOMIC DNA]</scope>
    <source>
        <strain evidence="3 4">ABR2-5</strain>
    </source>
</reference>
<keyword evidence="3" id="KW-0418">Kinase</keyword>
<dbReference type="Gene3D" id="3.30.565.10">
    <property type="entry name" value="Histidine kinase-like ATPase, C-terminal domain"/>
    <property type="match status" value="1"/>
</dbReference>
<dbReference type="PANTHER" id="PTHR34220:SF7">
    <property type="entry name" value="SENSOR HISTIDINE KINASE YPDA"/>
    <property type="match status" value="1"/>
</dbReference>
<dbReference type="PANTHER" id="PTHR34220">
    <property type="entry name" value="SENSOR HISTIDINE KINASE YPDA"/>
    <property type="match status" value="1"/>
</dbReference>
<feature type="domain" description="Signal transduction histidine kinase internal region" evidence="2">
    <location>
        <begin position="155"/>
        <end position="233"/>
    </location>
</feature>
<evidence type="ECO:0000256" key="1">
    <source>
        <dbReference type="SAM" id="Phobius"/>
    </source>
</evidence>
<dbReference type="InterPro" id="IPR036890">
    <property type="entry name" value="HATPase_C_sf"/>
</dbReference>
<dbReference type="EMBL" id="JAOYOD010000001">
    <property type="protein sequence ID" value="MCV9388242.1"/>
    <property type="molecule type" value="Genomic_DNA"/>
</dbReference>
<dbReference type="InterPro" id="IPR010559">
    <property type="entry name" value="Sig_transdc_His_kin_internal"/>
</dbReference>
<accession>A0ABT3CX16</accession>
<dbReference type="GO" id="GO:0016301">
    <property type="term" value="F:kinase activity"/>
    <property type="evidence" value="ECO:0007669"/>
    <property type="project" value="UniProtKB-KW"/>
</dbReference>
<dbReference type="InterPro" id="IPR050640">
    <property type="entry name" value="Bact_2-comp_sensor_kinase"/>
</dbReference>